<evidence type="ECO:0000313" key="4">
    <source>
        <dbReference type="Proteomes" id="UP000026915"/>
    </source>
</evidence>
<dbReference type="InParanoid" id="A0A061FUK0"/>
<reference evidence="3 4" key="1">
    <citation type="journal article" date="2013" name="Genome Biol.">
        <title>The genome sequence of the most widely cultivated cacao type and its use to identify candidate genes regulating pod color.</title>
        <authorList>
            <person name="Motamayor J.C."/>
            <person name="Mockaitis K."/>
            <person name="Schmutz J."/>
            <person name="Haiminen N."/>
            <person name="Iii D.L."/>
            <person name="Cornejo O."/>
            <person name="Findley S.D."/>
            <person name="Zheng P."/>
            <person name="Utro F."/>
            <person name="Royaert S."/>
            <person name="Saski C."/>
            <person name="Jenkins J."/>
            <person name="Podicheti R."/>
            <person name="Zhao M."/>
            <person name="Scheffler B.E."/>
            <person name="Stack J.C."/>
            <person name="Feltus F.A."/>
            <person name="Mustiga G.M."/>
            <person name="Amores F."/>
            <person name="Phillips W."/>
            <person name="Marelli J.P."/>
            <person name="May G.D."/>
            <person name="Shapiro H."/>
            <person name="Ma J."/>
            <person name="Bustamante C.D."/>
            <person name="Schnell R.J."/>
            <person name="Main D."/>
            <person name="Gilbert D."/>
            <person name="Parida L."/>
            <person name="Kuhn D.N."/>
        </authorList>
    </citation>
    <scope>NUCLEOTIDE SEQUENCE [LARGE SCALE GENOMIC DNA]</scope>
    <source>
        <strain evidence="4">cv. Matina 1-6</strain>
    </source>
</reference>
<evidence type="ECO:0000313" key="3">
    <source>
        <dbReference type="EMBL" id="EOY21160.1"/>
    </source>
</evidence>
<proteinExistence type="predicted"/>
<dbReference type="InterPro" id="IPR036397">
    <property type="entry name" value="RNaseH_sf"/>
</dbReference>
<dbReference type="InterPro" id="IPR002156">
    <property type="entry name" value="RNaseH_domain"/>
</dbReference>
<feature type="transmembrane region" description="Helical" evidence="1">
    <location>
        <begin position="193"/>
        <end position="215"/>
    </location>
</feature>
<dbReference type="Pfam" id="PF13456">
    <property type="entry name" value="RVT_3"/>
    <property type="match status" value="1"/>
</dbReference>
<dbReference type="GO" id="GO:0004523">
    <property type="term" value="F:RNA-DNA hybrid ribonuclease activity"/>
    <property type="evidence" value="ECO:0007669"/>
    <property type="project" value="InterPro"/>
</dbReference>
<evidence type="ECO:0000259" key="2">
    <source>
        <dbReference type="Pfam" id="PF13456"/>
    </source>
</evidence>
<sequence length="355" mass="39886">MAMKLIGFGSIWCGWVMSCASIATTAILVNGSPTREVSMERGLRQGCPFYPILFNIMVEVFSAFMFKAADWILIKGVDVGSSDICVSHLQYVDDTVITWVVSGCISIWQPIIQKIEGKLASWKVRTFVHGKASDVVEIGYEQYAFIFHILFSTPNEVNGLLMIRLGMSSYVEVCLDGKVSIGKVSKVLLKVKWLIGVFMINSYGKGLLQAIWIAWNDMVFKGKEWDGCQIFELTQPIEVAHVSKAELNAVKEVGLLFAVSRWNITYPLLSECDPNNVVKWIKKSNEVPWKLRPLVIQTFKLLNTVLRWDIRHILRSVNDAVDSLAKEKVLRTQSLQWVIGVDNGESDAAYLNPAS</sequence>
<dbReference type="PROSITE" id="PS51257">
    <property type="entry name" value="PROKAR_LIPOPROTEIN"/>
    <property type="match status" value="1"/>
</dbReference>
<name>A0A061FUK0_THECC</name>
<accession>A0A061FUK0</accession>
<dbReference type="AlphaFoldDB" id="A0A061FUK0"/>
<dbReference type="HOGENOM" id="CLU_781695_0_0_1"/>
<organism evidence="3 4">
    <name type="scientific">Theobroma cacao</name>
    <name type="common">Cacao</name>
    <name type="synonym">Cocoa</name>
    <dbReference type="NCBI Taxonomy" id="3641"/>
    <lineage>
        <taxon>Eukaryota</taxon>
        <taxon>Viridiplantae</taxon>
        <taxon>Streptophyta</taxon>
        <taxon>Embryophyta</taxon>
        <taxon>Tracheophyta</taxon>
        <taxon>Spermatophyta</taxon>
        <taxon>Magnoliopsida</taxon>
        <taxon>eudicotyledons</taxon>
        <taxon>Gunneridae</taxon>
        <taxon>Pentapetalae</taxon>
        <taxon>rosids</taxon>
        <taxon>malvids</taxon>
        <taxon>Malvales</taxon>
        <taxon>Malvaceae</taxon>
        <taxon>Byttnerioideae</taxon>
        <taxon>Theobroma</taxon>
    </lineage>
</organism>
<keyword evidence="4" id="KW-1185">Reference proteome</keyword>
<dbReference type="GO" id="GO:0003676">
    <property type="term" value="F:nucleic acid binding"/>
    <property type="evidence" value="ECO:0007669"/>
    <property type="project" value="InterPro"/>
</dbReference>
<dbReference type="Proteomes" id="UP000026915">
    <property type="component" value="Chromosome 3"/>
</dbReference>
<feature type="domain" description="RNase H type-1" evidence="2">
    <location>
        <begin position="237"/>
        <end position="327"/>
    </location>
</feature>
<dbReference type="Gramene" id="EOY21160">
    <property type="protein sequence ID" value="EOY21160"/>
    <property type="gene ID" value="TCM_012532"/>
</dbReference>
<dbReference type="EMBL" id="CM001881">
    <property type="protein sequence ID" value="EOY21160.1"/>
    <property type="molecule type" value="Genomic_DNA"/>
</dbReference>
<dbReference type="eggNOG" id="KOG1075">
    <property type="taxonomic scope" value="Eukaryota"/>
</dbReference>
<dbReference type="Gene3D" id="3.30.420.10">
    <property type="entry name" value="Ribonuclease H-like superfamily/Ribonuclease H"/>
    <property type="match status" value="1"/>
</dbReference>
<protein>
    <recommendedName>
        <fullName evidence="2">RNase H type-1 domain-containing protein</fullName>
    </recommendedName>
</protein>
<evidence type="ECO:0000256" key="1">
    <source>
        <dbReference type="SAM" id="Phobius"/>
    </source>
</evidence>
<keyword evidence="1" id="KW-0472">Membrane</keyword>
<keyword evidence="1" id="KW-0812">Transmembrane</keyword>
<feature type="transmembrane region" description="Helical" evidence="1">
    <location>
        <begin position="49"/>
        <end position="66"/>
    </location>
</feature>
<gene>
    <name evidence="3" type="ORF">TCM_012532</name>
</gene>
<keyword evidence="1" id="KW-1133">Transmembrane helix</keyword>